<evidence type="ECO:0000313" key="17">
    <source>
        <dbReference type="Proteomes" id="UP000282483"/>
    </source>
</evidence>
<dbReference type="InterPro" id="IPR048631">
    <property type="entry name" value="SecD_1st"/>
</dbReference>
<keyword evidence="3 11" id="KW-1003">Cell membrane</keyword>
<dbReference type="Proteomes" id="UP000282483">
    <property type="component" value="Chromosome"/>
</dbReference>
<accession>A0A2Z5V5P1</accession>
<dbReference type="GO" id="GO:0006605">
    <property type="term" value="P:protein targeting"/>
    <property type="evidence" value="ECO:0007669"/>
    <property type="project" value="UniProtKB-UniRule"/>
</dbReference>
<comment type="function">
    <text evidence="11">Part of the Sec protein translocase complex. Interacts with the SecYEG preprotein conducting channel. SecDF uses the proton motive force (PMF) to complete protein translocation after the ATP-dependent function of SecA.</text>
</comment>
<dbReference type="KEGG" id="rvi:RVIR1_12780"/>
<comment type="similarity">
    <text evidence="9 11">Belongs to the SecD/SecF family. SecD subfamily.</text>
</comment>
<name>A0A2Z5V5P1_9COXI</name>
<dbReference type="HAMAP" id="MF_01463_B">
    <property type="entry name" value="SecD_B"/>
    <property type="match status" value="1"/>
</dbReference>
<keyword evidence="4 11" id="KW-0812">Transmembrane</keyword>
<feature type="domain" description="SecD export protein N-terminal TM" evidence="13">
    <location>
        <begin position="2"/>
        <end position="103"/>
    </location>
</feature>
<organism evidence="16 17">
    <name type="scientific">Candidatus Rickettsiella viridis</name>
    <dbReference type="NCBI Taxonomy" id="676208"/>
    <lineage>
        <taxon>Bacteria</taxon>
        <taxon>Pseudomonadati</taxon>
        <taxon>Pseudomonadota</taxon>
        <taxon>Gammaproteobacteria</taxon>
        <taxon>Legionellales</taxon>
        <taxon>Coxiellaceae</taxon>
        <taxon>Rickettsiella</taxon>
    </lineage>
</organism>
<dbReference type="OrthoDB" id="9805019at2"/>
<dbReference type="Pfam" id="PF02355">
    <property type="entry name" value="SecD_SecF_C"/>
    <property type="match status" value="1"/>
</dbReference>
<comment type="subunit">
    <text evidence="11">Forms a complex with SecF. Part of the essential Sec protein translocation apparatus which comprises SecA, SecYEG and auxiliary proteins SecDF-YajC and YidC.</text>
</comment>
<dbReference type="InterPro" id="IPR027398">
    <property type="entry name" value="SecD-TM"/>
</dbReference>
<evidence type="ECO:0000256" key="6">
    <source>
        <dbReference type="ARBA" id="ARBA00022989"/>
    </source>
</evidence>
<dbReference type="GO" id="GO:0005886">
    <property type="term" value="C:plasma membrane"/>
    <property type="evidence" value="ECO:0007669"/>
    <property type="project" value="UniProtKB-SubCell"/>
</dbReference>
<dbReference type="SUPFAM" id="SSF82866">
    <property type="entry name" value="Multidrug efflux transporter AcrB transmembrane domain"/>
    <property type="match status" value="1"/>
</dbReference>
<dbReference type="Pfam" id="PF21760">
    <property type="entry name" value="SecD_1st"/>
    <property type="match status" value="1"/>
</dbReference>
<keyword evidence="2 11" id="KW-0813">Transport</keyword>
<feature type="domain" description="Protein export membrane protein SecD/SecF C-terminal" evidence="12">
    <location>
        <begin position="440"/>
        <end position="606"/>
    </location>
</feature>
<sequence>MLNKYPLWKNILLVLLVVIGFIYAIPNLFPEQPAVQISPVATVNTDMGFLNAKVEQLIKTGRIHPISQELDKQTIFLRFNNTDVQLKAKDILSVALGDDYTVAVNLLSSTPKWMQAIGALPMKLGLDLRGGVHFALEVDVNSVIAQRMQGLMKNIGENLQQANIRYTELIPVDQQLNLVFPDANSLNKAKSLLERQFPEFLFTTQTVNQHYQLSLQWTEQGLTNLRQSAIDQTINTLRNRINELGVAEPIVQQQGRNRILVDLPGVQDIARAQQILGGTATIEFRLVDVTHDARSAQTSGAIPSGFELYHYQNQPVLLNKEIILTGNSITDSSTSFDESGRSAVSISLGGGGESYFHRITGENVGKPLAIVYVETKSTTKSVNGEIIHIPRKIERVISIATIQTALPPNFQVTGLTNTQEALNLSLLLRAGALPAPIYVVEQRTIGPQLGAENIHKGFISIVIGLILAIIFMAIYYGVFGVIADIALAMNVVLLVALLSLLGMTLTLPGMAGIVLTVGMAVDANVLIFERIREELRNGASPQASIHAGYDRALATIIDANVTTLIAALVLFGIGTGSIKGFAVTLTLGLLTSMLTGVMLTRALVNAWFGGRTVKHLPIGI</sequence>
<dbReference type="Pfam" id="PF22599">
    <property type="entry name" value="SecDF_P1_head"/>
    <property type="match status" value="1"/>
</dbReference>
<evidence type="ECO:0000259" key="15">
    <source>
        <dbReference type="Pfam" id="PF22599"/>
    </source>
</evidence>
<dbReference type="NCBIfam" id="TIGR01129">
    <property type="entry name" value="secD"/>
    <property type="match status" value="1"/>
</dbReference>
<keyword evidence="6 11" id="KW-1133">Transmembrane helix</keyword>
<dbReference type="PRINTS" id="PR00702">
    <property type="entry name" value="ACRIFLAVINRP"/>
</dbReference>
<proteinExistence type="inferred from homology"/>
<comment type="caution">
    <text evidence="11">Lacks conserved residue(s) required for the propagation of feature annotation.</text>
</comment>
<feature type="transmembrane region" description="Helical" evidence="11">
    <location>
        <begin position="552"/>
        <end position="574"/>
    </location>
</feature>
<dbReference type="InterPro" id="IPR022813">
    <property type="entry name" value="SecD/SecF_arch_bac"/>
</dbReference>
<feature type="domain" description="Protein translocase subunit SecDF P1" evidence="14">
    <location>
        <begin position="230"/>
        <end position="288"/>
    </location>
</feature>
<evidence type="ECO:0000256" key="10">
    <source>
        <dbReference type="ARBA" id="ARBA00068220"/>
    </source>
</evidence>
<evidence type="ECO:0000256" key="9">
    <source>
        <dbReference type="ARBA" id="ARBA00060774"/>
    </source>
</evidence>
<reference evidence="16 17" key="1">
    <citation type="submission" date="2017-03" db="EMBL/GenBank/DDBJ databases">
        <title>The genome sequence of Candidatus Rickettsiella viridis.</title>
        <authorList>
            <person name="Nikoh N."/>
            <person name="Tsuchida T."/>
            <person name="Yamaguchi K."/>
            <person name="Maeda T."/>
            <person name="Shigenobu S."/>
            <person name="Fukatsu T."/>
        </authorList>
    </citation>
    <scope>NUCLEOTIDE SEQUENCE [LARGE SCALE GENOMIC DNA]</scope>
    <source>
        <strain evidence="16 17">Ap-RA04</strain>
    </source>
</reference>
<dbReference type="Gene3D" id="3.30.1360.200">
    <property type="match status" value="1"/>
</dbReference>
<dbReference type="AlphaFoldDB" id="A0A2Z5V5P1"/>
<feature type="transmembrane region" description="Helical" evidence="11">
    <location>
        <begin position="580"/>
        <end position="604"/>
    </location>
</feature>
<keyword evidence="8 11" id="KW-0472">Membrane</keyword>
<keyword evidence="17" id="KW-1185">Reference proteome</keyword>
<feature type="transmembrane region" description="Helical" evidence="11">
    <location>
        <begin position="485"/>
        <end position="505"/>
    </location>
</feature>
<evidence type="ECO:0000256" key="2">
    <source>
        <dbReference type="ARBA" id="ARBA00022448"/>
    </source>
</evidence>
<dbReference type="NCBIfam" id="TIGR00916">
    <property type="entry name" value="2A0604s01"/>
    <property type="match status" value="1"/>
</dbReference>
<dbReference type="GO" id="GO:0015450">
    <property type="term" value="F:protein-transporting ATPase activity"/>
    <property type="evidence" value="ECO:0007669"/>
    <property type="project" value="InterPro"/>
</dbReference>
<keyword evidence="5 11" id="KW-0653">Protein transport</keyword>
<evidence type="ECO:0000256" key="8">
    <source>
        <dbReference type="ARBA" id="ARBA00023136"/>
    </source>
</evidence>
<gene>
    <name evidence="11 16" type="primary">secD</name>
    <name evidence="16" type="ORF">RVIR1_12780</name>
</gene>
<dbReference type="Pfam" id="PF13721">
    <property type="entry name" value="SecD-TM1"/>
    <property type="match status" value="1"/>
</dbReference>
<dbReference type="GO" id="GO:0065002">
    <property type="term" value="P:intracellular protein transmembrane transport"/>
    <property type="evidence" value="ECO:0007669"/>
    <property type="project" value="UniProtKB-UniRule"/>
</dbReference>
<dbReference type="InterPro" id="IPR055344">
    <property type="entry name" value="SecD_SecF_C_bact"/>
</dbReference>
<dbReference type="Gene3D" id="1.20.1640.10">
    <property type="entry name" value="Multidrug efflux transporter AcrB transmembrane domain"/>
    <property type="match status" value="1"/>
</dbReference>
<dbReference type="PANTHER" id="PTHR30081">
    <property type="entry name" value="PROTEIN-EXPORT MEMBRANE PROTEIN SEC"/>
    <property type="match status" value="1"/>
</dbReference>
<dbReference type="Gene3D" id="3.30.70.3400">
    <property type="match status" value="2"/>
</dbReference>
<dbReference type="FunFam" id="3.30.1360.200:FF:000001">
    <property type="entry name" value="Protein translocase subunit SecD"/>
    <property type="match status" value="1"/>
</dbReference>
<evidence type="ECO:0000256" key="5">
    <source>
        <dbReference type="ARBA" id="ARBA00022927"/>
    </source>
</evidence>
<evidence type="ECO:0000259" key="14">
    <source>
        <dbReference type="Pfam" id="PF21760"/>
    </source>
</evidence>
<dbReference type="InterPro" id="IPR005791">
    <property type="entry name" value="SecD"/>
</dbReference>
<keyword evidence="7 11" id="KW-0811">Translocation</keyword>
<feature type="domain" description="SecDF P1 head subdomain" evidence="15">
    <location>
        <begin position="312"/>
        <end position="435"/>
    </location>
</feature>
<dbReference type="InterPro" id="IPR001036">
    <property type="entry name" value="Acrflvin-R"/>
</dbReference>
<dbReference type="InterPro" id="IPR048634">
    <property type="entry name" value="SecD_SecF_C"/>
</dbReference>
<evidence type="ECO:0000313" key="16">
    <source>
        <dbReference type="EMBL" id="BBB15732.1"/>
    </source>
</evidence>
<evidence type="ECO:0000256" key="4">
    <source>
        <dbReference type="ARBA" id="ARBA00022692"/>
    </source>
</evidence>
<dbReference type="EMBL" id="AP018005">
    <property type="protein sequence ID" value="BBB15732.1"/>
    <property type="molecule type" value="Genomic_DNA"/>
</dbReference>
<dbReference type="GO" id="GO:0043952">
    <property type="term" value="P:protein transport by the Sec complex"/>
    <property type="evidence" value="ECO:0007669"/>
    <property type="project" value="UniProtKB-UniRule"/>
</dbReference>
<dbReference type="FunFam" id="1.20.1640.10:FF:000004">
    <property type="entry name" value="Protein translocase subunit SecD"/>
    <property type="match status" value="1"/>
</dbReference>
<evidence type="ECO:0000259" key="13">
    <source>
        <dbReference type="Pfam" id="PF13721"/>
    </source>
</evidence>
<protein>
    <recommendedName>
        <fullName evidence="10 11">Protein translocase subunit SecD</fullName>
    </recommendedName>
</protein>
<dbReference type="InterPro" id="IPR054384">
    <property type="entry name" value="SecDF_P1_head"/>
</dbReference>
<dbReference type="Pfam" id="PF07549">
    <property type="entry name" value="Sec_GG"/>
    <property type="match status" value="1"/>
</dbReference>
<evidence type="ECO:0000256" key="11">
    <source>
        <dbReference type="HAMAP-Rule" id="MF_01463"/>
    </source>
</evidence>
<dbReference type="InterPro" id="IPR022646">
    <property type="entry name" value="SecD/SecF_CS"/>
</dbReference>
<dbReference type="PANTHER" id="PTHR30081:SF1">
    <property type="entry name" value="PROTEIN TRANSLOCASE SUBUNIT SECD"/>
    <property type="match status" value="1"/>
</dbReference>
<evidence type="ECO:0000256" key="1">
    <source>
        <dbReference type="ARBA" id="ARBA00004651"/>
    </source>
</evidence>
<evidence type="ECO:0000259" key="12">
    <source>
        <dbReference type="Pfam" id="PF02355"/>
    </source>
</evidence>
<dbReference type="RefSeq" id="WP_126323271.1">
    <property type="nucleotide sequence ID" value="NZ_AP018005.1"/>
</dbReference>
<evidence type="ECO:0000256" key="7">
    <source>
        <dbReference type="ARBA" id="ARBA00023010"/>
    </source>
</evidence>
<feature type="transmembrane region" description="Helical" evidence="11">
    <location>
        <begin position="457"/>
        <end position="478"/>
    </location>
</feature>
<evidence type="ECO:0000256" key="3">
    <source>
        <dbReference type="ARBA" id="ARBA00022475"/>
    </source>
</evidence>
<comment type="subcellular location">
    <subcellularLocation>
        <location evidence="1 11">Cell membrane</location>
        <topology evidence="1 11">Multi-pass membrane protein</topology>
    </subcellularLocation>
</comment>